<proteinExistence type="predicted"/>
<protein>
    <submittedName>
        <fullName evidence="2">Uncharacterized protein</fullName>
    </submittedName>
</protein>
<comment type="caution">
    <text evidence="2">The sequence shown here is derived from an EMBL/GenBank/DDBJ whole genome shotgun (WGS) entry which is preliminary data.</text>
</comment>
<dbReference type="EMBL" id="JBBPBK010000007">
    <property type="protein sequence ID" value="KAK9281478.1"/>
    <property type="molecule type" value="Genomic_DNA"/>
</dbReference>
<feature type="transmembrane region" description="Helical" evidence="1">
    <location>
        <begin position="38"/>
        <end position="62"/>
    </location>
</feature>
<evidence type="ECO:0000313" key="2">
    <source>
        <dbReference type="EMBL" id="KAK9281478.1"/>
    </source>
</evidence>
<sequence length="84" mass="9608">MIISIASSVFLLAGMEPWMLKGCRNYLLCFKKGQSFWSYFAVLGFGLLIVESCCSLSLFWCYEIRVIGACHFLWGHCLLSQKKI</sequence>
<evidence type="ECO:0000256" key="1">
    <source>
        <dbReference type="SAM" id="Phobius"/>
    </source>
</evidence>
<gene>
    <name evidence="2" type="ORF">L1049_004381</name>
</gene>
<dbReference type="Proteomes" id="UP001415857">
    <property type="component" value="Unassembled WGS sequence"/>
</dbReference>
<keyword evidence="3" id="KW-1185">Reference proteome</keyword>
<keyword evidence="1" id="KW-1133">Transmembrane helix</keyword>
<accession>A0AAP0RNX0</accession>
<reference evidence="2 3" key="1">
    <citation type="journal article" date="2024" name="Plant J.">
        <title>Genome sequences and population genomics reveal climatic adaptation and genomic divergence between two closely related sweetgum species.</title>
        <authorList>
            <person name="Xu W.Q."/>
            <person name="Ren C.Q."/>
            <person name="Zhang X.Y."/>
            <person name="Comes H.P."/>
            <person name="Liu X.H."/>
            <person name="Li Y.G."/>
            <person name="Kettle C.J."/>
            <person name="Jalonen R."/>
            <person name="Gaisberger H."/>
            <person name="Ma Y.Z."/>
            <person name="Qiu Y.X."/>
        </authorList>
    </citation>
    <scope>NUCLEOTIDE SEQUENCE [LARGE SCALE GENOMIC DNA]</scope>
    <source>
        <strain evidence="2">Hangzhou</strain>
    </source>
</reference>
<keyword evidence="1" id="KW-0812">Transmembrane</keyword>
<organism evidence="2 3">
    <name type="scientific">Liquidambar formosana</name>
    <name type="common">Formosan gum</name>
    <dbReference type="NCBI Taxonomy" id="63359"/>
    <lineage>
        <taxon>Eukaryota</taxon>
        <taxon>Viridiplantae</taxon>
        <taxon>Streptophyta</taxon>
        <taxon>Embryophyta</taxon>
        <taxon>Tracheophyta</taxon>
        <taxon>Spermatophyta</taxon>
        <taxon>Magnoliopsida</taxon>
        <taxon>eudicotyledons</taxon>
        <taxon>Gunneridae</taxon>
        <taxon>Pentapetalae</taxon>
        <taxon>Saxifragales</taxon>
        <taxon>Altingiaceae</taxon>
        <taxon>Liquidambar</taxon>
    </lineage>
</organism>
<name>A0AAP0RNX0_LIQFO</name>
<keyword evidence="1" id="KW-0472">Membrane</keyword>
<evidence type="ECO:0000313" key="3">
    <source>
        <dbReference type="Proteomes" id="UP001415857"/>
    </source>
</evidence>
<dbReference type="AlphaFoldDB" id="A0AAP0RNX0"/>